<name>A0A6P6A6Q1_DURZI</name>
<dbReference type="GeneID" id="111306889"/>
<proteinExistence type="predicted"/>
<keyword evidence="4" id="KW-1185">Reference proteome</keyword>
<organism evidence="4 5">
    <name type="scientific">Durio zibethinus</name>
    <name type="common">Durian</name>
    <dbReference type="NCBI Taxonomy" id="66656"/>
    <lineage>
        <taxon>Eukaryota</taxon>
        <taxon>Viridiplantae</taxon>
        <taxon>Streptophyta</taxon>
        <taxon>Embryophyta</taxon>
        <taxon>Tracheophyta</taxon>
        <taxon>Spermatophyta</taxon>
        <taxon>Magnoliopsida</taxon>
        <taxon>eudicotyledons</taxon>
        <taxon>Gunneridae</taxon>
        <taxon>Pentapetalae</taxon>
        <taxon>rosids</taxon>
        <taxon>malvids</taxon>
        <taxon>Malvales</taxon>
        <taxon>Malvaceae</taxon>
        <taxon>Helicteroideae</taxon>
        <taxon>Durio</taxon>
    </lineage>
</organism>
<feature type="domain" description="HMA" evidence="3">
    <location>
        <begin position="4"/>
        <end position="67"/>
    </location>
</feature>
<dbReference type="PANTHER" id="PTHR22814">
    <property type="entry name" value="COPPER TRANSPORT PROTEIN ATOX1-RELATED"/>
    <property type="match status" value="1"/>
</dbReference>
<dbReference type="InterPro" id="IPR006121">
    <property type="entry name" value="HMA_dom"/>
</dbReference>
<gene>
    <name evidence="5" type="primary">LOC111306889</name>
</gene>
<feature type="compositionally biased region" description="Basic and acidic residues" evidence="2">
    <location>
        <begin position="161"/>
        <end position="177"/>
    </location>
</feature>
<dbReference type="KEGG" id="dzi:111306889"/>
<protein>
    <submittedName>
        <fullName evidence="5">Early nodulin-75-like isoform X1</fullName>
    </submittedName>
</protein>
<dbReference type="Gene3D" id="3.30.70.100">
    <property type="match status" value="1"/>
</dbReference>
<feature type="compositionally biased region" description="Low complexity" evidence="2">
    <location>
        <begin position="341"/>
        <end position="359"/>
    </location>
</feature>
<dbReference type="PANTHER" id="PTHR22814:SF320">
    <property type="entry name" value="OS01G0309800 PROTEIN"/>
    <property type="match status" value="1"/>
</dbReference>
<sequence>MQKPRVTEINVRMDCNGCVQKIKKALHGIHGIYEVYLDIAQQKLTIIGWADPERIVKAIRKTRKIATICSHSEPTEAAAQPTEQPPEGGSARPEAANPPPSEAPPAEAEPQPQSQPEVAPPAEPPKDQPPPEKPQSKPAPTPAATDANANQQPSQPSGPKDVGEVHEICHHPPDHGQRYGYVHSYGGPWSRRYPNSQGNFYPEPLSRHPNSQIFHHEPPQPAFATHSYNTYKPPPYVTEYEYVHSPPRFTHYSRIDHYNEDYHNNYSSGSSSNFYPEPLSRHPNSQVFHHEPPQPAFVTHSYNTYKRSPYVTEYEYVHSPPRYMHYSRIDHYNEDYHNNYSSGSSSSSSSNGNITSIFSDENPNACRIM</sequence>
<feature type="compositionally biased region" description="Pro residues" evidence="2">
    <location>
        <begin position="131"/>
        <end position="141"/>
    </location>
</feature>
<evidence type="ECO:0000256" key="1">
    <source>
        <dbReference type="ARBA" id="ARBA00022723"/>
    </source>
</evidence>
<evidence type="ECO:0000259" key="3">
    <source>
        <dbReference type="PROSITE" id="PS50846"/>
    </source>
</evidence>
<dbReference type="InterPro" id="IPR036163">
    <property type="entry name" value="HMA_dom_sf"/>
</dbReference>
<evidence type="ECO:0000313" key="4">
    <source>
        <dbReference type="Proteomes" id="UP000515121"/>
    </source>
</evidence>
<dbReference type="Proteomes" id="UP000515121">
    <property type="component" value="Unplaced"/>
</dbReference>
<dbReference type="GO" id="GO:0046872">
    <property type="term" value="F:metal ion binding"/>
    <property type="evidence" value="ECO:0007669"/>
    <property type="project" value="UniProtKB-KW"/>
</dbReference>
<feature type="region of interest" description="Disordered" evidence="2">
    <location>
        <begin position="70"/>
        <end position="179"/>
    </location>
</feature>
<evidence type="ECO:0000256" key="2">
    <source>
        <dbReference type="SAM" id="MobiDB-lite"/>
    </source>
</evidence>
<accession>A0A6P6A6Q1</accession>
<dbReference type="Pfam" id="PF00403">
    <property type="entry name" value="HMA"/>
    <property type="match status" value="1"/>
</dbReference>
<dbReference type="AlphaFoldDB" id="A0A6P6A6Q1"/>
<reference evidence="5" key="1">
    <citation type="submission" date="2025-08" db="UniProtKB">
        <authorList>
            <consortium name="RefSeq"/>
        </authorList>
    </citation>
    <scope>IDENTIFICATION</scope>
    <source>
        <tissue evidence="5">Fruit stalk</tissue>
    </source>
</reference>
<evidence type="ECO:0000313" key="5">
    <source>
        <dbReference type="RefSeq" id="XP_022760619.1"/>
    </source>
</evidence>
<feature type="region of interest" description="Disordered" evidence="2">
    <location>
        <begin position="340"/>
        <end position="369"/>
    </location>
</feature>
<keyword evidence="1" id="KW-0479">Metal-binding</keyword>
<dbReference type="SUPFAM" id="SSF55008">
    <property type="entry name" value="HMA, heavy metal-associated domain"/>
    <property type="match status" value="1"/>
</dbReference>
<dbReference type="RefSeq" id="XP_022760619.1">
    <property type="nucleotide sequence ID" value="XM_022904884.1"/>
</dbReference>
<dbReference type="CDD" id="cd00371">
    <property type="entry name" value="HMA"/>
    <property type="match status" value="1"/>
</dbReference>
<feature type="compositionally biased region" description="Low complexity" evidence="2">
    <location>
        <begin position="104"/>
        <end position="117"/>
    </location>
</feature>
<feature type="compositionally biased region" description="Low complexity" evidence="2">
    <location>
        <begin position="142"/>
        <end position="153"/>
    </location>
</feature>
<dbReference type="PROSITE" id="PS50846">
    <property type="entry name" value="HMA_2"/>
    <property type="match status" value="1"/>
</dbReference>
<dbReference type="OrthoDB" id="1919822at2759"/>